<dbReference type="EMBL" id="JABANO010041377">
    <property type="protein sequence ID" value="KAF4678967.1"/>
    <property type="molecule type" value="Genomic_DNA"/>
</dbReference>
<evidence type="ECO:0000256" key="1">
    <source>
        <dbReference type="SAM" id="Coils"/>
    </source>
</evidence>
<evidence type="ECO:0000313" key="5">
    <source>
        <dbReference type="Proteomes" id="UP000574390"/>
    </source>
</evidence>
<feature type="non-terminal residue" evidence="2">
    <location>
        <position position="1"/>
    </location>
</feature>
<evidence type="ECO:0000313" key="2">
    <source>
        <dbReference type="EMBL" id="KAF4678967.1"/>
    </source>
</evidence>
<evidence type="ECO:0000313" key="3">
    <source>
        <dbReference type="EMBL" id="KAF4753944.1"/>
    </source>
</evidence>
<name>A0A7J6N625_PEROL</name>
<dbReference type="EMBL" id="JABANM010001630">
    <property type="protein sequence ID" value="KAF4753944.1"/>
    <property type="molecule type" value="Genomic_DNA"/>
</dbReference>
<comment type="caution">
    <text evidence="2">The sequence shown here is derived from an EMBL/GenBank/DDBJ whole genome shotgun (WGS) entry which is preliminary data.</text>
</comment>
<feature type="coiled-coil region" evidence="1">
    <location>
        <begin position="3"/>
        <end position="40"/>
    </location>
</feature>
<evidence type="ECO:0000313" key="4">
    <source>
        <dbReference type="Proteomes" id="UP000553632"/>
    </source>
</evidence>
<proteinExistence type="predicted"/>
<keyword evidence="4" id="KW-1185">Reference proteome</keyword>
<accession>A0A7J6N625</accession>
<sequence length="86" mass="9646">IQLEALEAECDRLRHDAAQAKSLATEVVFLKRQVAELEMEGTMKNTDADTVESLKAQAENSVRLMVAAAPPCGWCAARRYFRRDSY</sequence>
<gene>
    <name evidence="3" type="ORF">FOZ62_021437</name>
    <name evidence="2" type="ORF">FOZ63_023590</name>
</gene>
<dbReference type="AlphaFoldDB" id="A0A7J6N625"/>
<organism evidence="2 4">
    <name type="scientific">Perkinsus olseni</name>
    <name type="common">Perkinsus atlanticus</name>
    <dbReference type="NCBI Taxonomy" id="32597"/>
    <lineage>
        <taxon>Eukaryota</taxon>
        <taxon>Sar</taxon>
        <taxon>Alveolata</taxon>
        <taxon>Perkinsozoa</taxon>
        <taxon>Perkinsea</taxon>
        <taxon>Perkinsida</taxon>
        <taxon>Perkinsidae</taxon>
        <taxon>Perkinsus</taxon>
    </lineage>
</organism>
<keyword evidence="1" id="KW-0175">Coiled coil</keyword>
<dbReference type="Proteomes" id="UP000574390">
    <property type="component" value="Unassembled WGS sequence"/>
</dbReference>
<protein>
    <submittedName>
        <fullName evidence="2">Uncharacterized protein</fullName>
    </submittedName>
</protein>
<reference evidence="4 5" key="1">
    <citation type="submission" date="2020-04" db="EMBL/GenBank/DDBJ databases">
        <title>Perkinsus olseni comparative genomics.</title>
        <authorList>
            <person name="Bogema D.R."/>
        </authorList>
    </citation>
    <scope>NUCLEOTIDE SEQUENCE [LARGE SCALE GENOMIC DNA]</scope>
    <source>
        <strain evidence="3">ATCC PRA-205</strain>
        <strain evidence="2 4">ATCC PRA-207</strain>
    </source>
</reference>
<dbReference type="Proteomes" id="UP000553632">
    <property type="component" value="Unassembled WGS sequence"/>
</dbReference>